<evidence type="ECO:0000313" key="10">
    <source>
        <dbReference type="Proteomes" id="UP000037267"/>
    </source>
</evidence>
<dbReference type="OrthoDB" id="9792889at2"/>
<dbReference type="Gene3D" id="1.10.3470.10">
    <property type="entry name" value="ABC transporter involved in vitamin B12 uptake, BtuC"/>
    <property type="match status" value="1"/>
</dbReference>
<evidence type="ECO:0000256" key="7">
    <source>
        <dbReference type="ARBA" id="ARBA00023136"/>
    </source>
</evidence>
<dbReference type="AlphaFoldDB" id="A0A0L0WB11"/>
<dbReference type="Proteomes" id="UP000037267">
    <property type="component" value="Unassembled WGS sequence"/>
</dbReference>
<dbReference type="PANTHER" id="PTHR30472">
    <property type="entry name" value="FERRIC ENTEROBACTIN TRANSPORT SYSTEM PERMEASE PROTEIN"/>
    <property type="match status" value="1"/>
</dbReference>
<keyword evidence="7 8" id="KW-0472">Membrane</keyword>
<evidence type="ECO:0000313" key="9">
    <source>
        <dbReference type="EMBL" id="KNF08683.1"/>
    </source>
</evidence>
<proteinExistence type="inferred from homology"/>
<dbReference type="GO" id="GO:0033214">
    <property type="term" value="P:siderophore-iron import into cell"/>
    <property type="evidence" value="ECO:0007669"/>
    <property type="project" value="TreeGrafter"/>
</dbReference>
<keyword evidence="3" id="KW-0813">Transport</keyword>
<feature type="transmembrane region" description="Helical" evidence="8">
    <location>
        <begin position="160"/>
        <end position="181"/>
    </location>
</feature>
<keyword evidence="6 8" id="KW-1133">Transmembrane helix</keyword>
<comment type="subcellular location">
    <subcellularLocation>
        <location evidence="1">Cell membrane</location>
        <topology evidence="1">Multi-pass membrane protein</topology>
    </subcellularLocation>
</comment>
<dbReference type="RefSeq" id="WP_050355196.1">
    <property type="nucleotide sequence ID" value="NZ_LGSS01000006.1"/>
</dbReference>
<accession>A0A0L0WB11</accession>
<feature type="transmembrane region" description="Helical" evidence="8">
    <location>
        <begin position="323"/>
        <end position="342"/>
    </location>
</feature>
<sequence>MEKVALYKPKKTFIKRYSKIIILLIIPIIAFAISLSIGRYSISFKEFIEILISKITQKQASYPEVVDTIIFQVRIPRIIAAMIIGAALSASGASYQGMFKNPMVSPDILGASAGAGFGAAFGILMSFSVIGIQISAFLFGLLAVLLTYIISVKVGKNSNAIFILILAGMLVGTLFQSFISLTKYVADPYDKLPAITFWLMGSLSSVSRRDILVLLIPFVVGIVPLFFVRWKLNVLSFGDEEARALGIDTKKLRIIVIICSTLMTASAVSVCGMIGWVGLVVPHFSRMIVGPDYRYLLPTSMLIGSTYLLMVDNIARGVASIEIPLGILTSIIGAPFFIYLLLNARKGWS</sequence>
<evidence type="ECO:0000256" key="5">
    <source>
        <dbReference type="ARBA" id="ARBA00022692"/>
    </source>
</evidence>
<evidence type="ECO:0000256" key="6">
    <source>
        <dbReference type="ARBA" id="ARBA00022989"/>
    </source>
</evidence>
<feature type="transmembrane region" description="Helical" evidence="8">
    <location>
        <begin position="211"/>
        <end position="232"/>
    </location>
</feature>
<dbReference type="InterPro" id="IPR037294">
    <property type="entry name" value="ABC_BtuC-like"/>
</dbReference>
<dbReference type="STRING" id="1503.CLPU_6c01690"/>
<feature type="transmembrane region" description="Helical" evidence="8">
    <location>
        <begin position="134"/>
        <end position="154"/>
    </location>
</feature>
<evidence type="ECO:0000256" key="8">
    <source>
        <dbReference type="SAM" id="Phobius"/>
    </source>
</evidence>
<protein>
    <submittedName>
        <fullName evidence="9">ABC-type Fe3+-siderophore transport system, permease component</fullName>
    </submittedName>
</protein>
<organism evidence="9 10">
    <name type="scientific">Gottschalkia purinilytica</name>
    <name type="common">Clostridium purinilyticum</name>
    <dbReference type="NCBI Taxonomy" id="1503"/>
    <lineage>
        <taxon>Bacteria</taxon>
        <taxon>Bacillati</taxon>
        <taxon>Bacillota</taxon>
        <taxon>Tissierellia</taxon>
        <taxon>Tissierellales</taxon>
        <taxon>Gottschalkiaceae</taxon>
        <taxon>Gottschalkia</taxon>
    </lineage>
</organism>
<evidence type="ECO:0000256" key="4">
    <source>
        <dbReference type="ARBA" id="ARBA00022475"/>
    </source>
</evidence>
<name>A0A0L0WB11_GOTPU</name>
<comment type="similarity">
    <text evidence="2">Belongs to the binding-protein-dependent transport system permease family. FecCD subfamily.</text>
</comment>
<dbReference type="GO" id="GO:0005886">
    <property type="term" value="C:plasma membrane"/>
    <property type="evidence" value="ECO:0007669"/>
    <property type="project" value="UniProtKB-SubCell"/>
</dbReference>
<feature type="transmembrane region" description="Helical" evidence="8">
    <location>
        <begin position="252"/>
        <end position="281"/>
    </location>
</feature>
<feature type="transmembrane region" description="Helical" evidence="8">
    <location>
        <begin position="20"/>
        <end position="38"/>
    </location>
</feature>
<keyword evidence="4" id="KW-1003">Cell membrane</keyword>
<dbReference type="PANTHER" id="PTHR30472:SF70">
    <property type="entry name" value="MOLYBDATE IMPORT SYSTEM PERMEASE PROTEIN MOLB"/>
    <property type="match status" value="1"/>
</dbReference>
<gene>
    <name evidence="9" type="ORF">CLPU_6c01690</name>
</gene>
<feature type="transmembrane region" description="Helical" evidence="8">
    <location>
        <begin position="78"/>
        <end position="96"/>
    </location>
</feature>
<dbReference type="CDD" id="cd06550">
    <property type="entry name" value="TM_ABC_iron-siderophores_like"/>
    <property type="match status" value="1"/>
</dbReference>
<feature type="transmembrane region" description="Helical" evidence="8">
    <location>
        <begin position="108"/>
        <end position="127"/>
    </location>
</feature>
<evidence type="ECO:0000256" key="1">
    <source>
        <dbReference type="ARBA" id="ARBA00004651"/>
    </source>
</evidence>
<evidence type="ECO:0000256" key="2">
    <source>
        <dbReference type="ARBA" id="ARBA00007935"/>
    </source>
</evidence>
<keyword evidence="10" id="KW-1185">Reference proteome</keyword>
<evidence type="ECO:0000256" key="3">
    <source>
        <dbReference type="ARBA" id="ARBA00022448"/>
    </source>
</evidence>
<dbReference type="Pfam" id="PF01032">
    <property type="entry name" value="FecCD"/>
    <property type="match status" value="1"/>
</dbReference>
<dbReference type="EMBL" id="LGSS01000006">
    <property type="protein sequence ID" value="KNF08683.1"/>
    <property type="molecule type" value="Genomic_DNA"/>
</dbReference>
<dbReference type="InterPro" id="IPR000522">
    <property type="entry name" value="ABC_transptr_permease_BtuC"/>
</dbReference>
<dbReference type="SUPFAM" id="SSF81345">
    <property type="entry name" value="ABC transporter involved in vitamin B12 uptake, BtuC"/>
    <property type="match status" value="1"/>
</dbReference>
<comment type="caution">
    <text evidence="9">The sequence shown here is derived from an EMBL/GenBank/DDBJ whole genome shotgun (WGS) entry which is preliminary data.</text>
</comment>
<dbReference type="FunFam" id="1.10.3470.10:FF:000001">
    <property type="entry name" value="Vitamin B12 ABC transporter permease BtuC"/>
    <property type="match status" value="1"/>
</dbReference>
<dbReference type="GO" id="GO:0022857">
    <property type="term" value="F:transmembrane transporter activity"/>
    <property type="evidence" value="ECO:0007669"/>
    <property type="project" value="InterPro"/>
</dbReference>
<keyword evidence="5 8" id="KW-0812">Transmembrane</keyword>
<reference evidence="10" key="1">
    <citation type="submission" date="2015-07" db="EMBL/GenBank/DDBJ databases">
        <title>Draft genome sequence of the purine-degrading Gottschalkia purinilyticum DSM 1384 (formerly Clostridium purinilyticum).</title>
        <authorList>
            <person name="Poehlein A."/>
            <person name="Schiel-Bengelsdorf B."/>
            <person name="Bengelsdorf F.R."/>
            <person name="Daniel R."/>
            <person name="Duerre P."/>
        </authorList>
    </citation>
    <scope>NUCLEOTIDE SEQUENCE [LARGE SCALE GENOMIC DNA]</scope>
    <source>
        <strain evidence="10">DSM 1384</strain>
    </source>
</reference>